<proteinExistence type="predicted"/>
<sequence length="344" mass="37993">MKLYSLLLFFIPILAFSQDPDVQGEPIYSQSDGTGTPFKRNETVCFVLKMGAVGNDLNYPPMPNAPFEINVSTQNLINRTVEFINSSDVYLDENFFTVTVPEDPNVQIHFVQNSTIPFANYSWFNVCGTVPETATDGSIVRYQANGVPGAYSSTNAGNDDPSNEGTVEGILPIELLSFTAFAHKDEVDLDWETATELNNSHFEVQRSPDGRNYTTIGEVRGAGTSSQVLDYAFTDEQPTPGKNYYRLKQVDYNGSFDYSPVRMVTLGADSRLSVFPNPVAPGSEITIQGQKIRTVKIYNMLGQIVVDKVYDHPQSSITISSGNLAQGIYTTRVNGVDEKRVVVK</sequence>
<gene>
    <name evidence="3" type="ORF">KUV50_07075</name>
</gene>
<organism evidence="3 4">
    <name type="scientific">Membranihabitans marinus</name>
    <dbReference type="NCBI Taxonomy" id="1227546"/>
    <lineage>
        <taxon>Bacteria</taxon>
        <taxon>Pseudomonadati</taxon>
        <taxon>Bacteroidota</taxon>
        <taxon>Saprospiria</taxon>
        <taxon>Saprospirales</taxon>
        <taxon>Saprospiraceae</taxon>
        <taxon>Membranihabitans</taxon>
    </lineage>
</organism>
<dbReference type="InterPro" id="IPR026444">
    <property type="entry name" value="Secre_tail"/>
</dbReference>
<reference evidence="3" key="1">
    <citation type="submission" date="2021-06" db="EMBL/GenBank/DDBJ databases">
        <title>44 bacteria genomes isolated from Dapeng, Shenzhen.</title>
        <authorList>
            <person name="Zheng W."/>
            <person name="Yu S."/>
            <person name="Huang Y."/>
        </authorList>
    </citation>
    <scope>NUCLEOTIDE SEQUENCE</scope>
    <source>
        <strain evidence="3">DP5N28-2</strain>
    </source>
</reference>
<evidence type="ECO:0000259" key="2">
    <source>
        <dbReference type="Pfam" id="PF18962"/>
    </source>
</evidence>
<dbReference type="InterPro" id="IPR013783">
    <property type="entry name" value="Ig-like_fold"/>
</dbReference>
<name>A0A953L8N0_9BACT</name>
<evidence type="ECO:0000313" key="3">
    <source>
        <dbReference type="EMBL" id="MBY5957885.1"/>
    </source>
</evidence>
<keyword evidence="4" id="KW-1185">Reference proteome</keyword>
<feature type="signal peptide" evidence="1">
    <location>
        <begin position="1"/>
        <end position="17"/>
    </location>
</feature>
<evidence type="ECO:0000256" key="1">
    <source>
        <dbReference type="SAM" id="SignalP"/>
    </source>
</evidence>
<comment type="caution">
    <text evidence="3">The sequence shown here is derived from an EMBL/GenBank/DDBJ whole genome shotgun (WGS) entry which is preliminary data.</text>
</comment>
<dbReference type="Proteomes" id="UP000753961">
    <property type="component" value="Unassembled WGS sequence"/>
</dbReference>
<dbReference type="Gene3D" id="2.60.40.10">
    <property type="entry name" value="Immunoglobulins"/>
    <property type="match status" value="1"/>
</dbReference>
<dbReference type="RefSeq" id="WP_222579405.1">
    <property type="nucleotide sequence ID" value="NZ_JAHVHU010000006.1"/>
</dbReference>
<dbReference type="Pfam" id="PF18962">
    <property type="entry name" value="Por_Secre_tail"/>
    <property type="match status" value="1"/>
</dbReference>
<keyword evidence="1" id="KW-0732">Signal</keyword>
<feature type="chain" id="PRO_5038062593" evidence="1">
    <location>
        <begin position="18"/>
        <end position="344"/>
    </location>
</feature>
<dbReference type="AlphaFoldDB" id="A0A953L8N0"/>
<evidence type="ECO:0000313" key="4">
    <source>
        <dbReference type="Proteomes" id="UP000753961"/>
    </source>
</evidence>
<dbReference type="NCBIfam" id="TIGR04183">
    <property type="entry name" value="Por_Secre_tail"/>
    <property type="match status" value="1"/>
</dbReference>
<feature type="domain" description="Secretion system C-terminal sorting" evidence="2">
    <location>
        <begin position="274"/>
        <end position="339"/>
    </location>
</feature>
<accession>A0A953L8N0</accession>
<dbReference type="EMBL" id="JAHVHU010000006">
    <property type="protein sequence ID" value="MBY5957885.1"/>
    <property type="molecule type" value="Genomic_DNA"/>
</dbReference>
<protein>
    <submittedName>
        <fullName evidence="3">T9SS type A sorting domain-containing protein</fullName>
    </submittedName>
</protein>